<dbReference type="OrthoDB" id="9801841at2"/>
<protein>
    <submittedName>
        <fullName evidence="2">Serine/threonine protein phosphatase PrpC</fullName>
    </submittedName>
</protein>
<dbReference type="SMART" id="SM00332">
    <property type="entry name" value="PP2Cc"/>
    <property type="match status" value="1"/>
</dbReference>
<feature type="domain" description="PPM-type phosphatase" evidence="1">
    <location>
        <begin position="19"/>
        <end position="257"/>
    </location>
</feature>
<dbReference type="EMBL" id="PGFF01000001">
    <property type="protein sequence ID" value="PJJ71670.1"/>
    <property type="molecule type" value="Genomic_DNA"/>
</dbReference>
<organism evidence="2 3">
    <name type="scientific">Diaminobutyricimonas aerilata</name>
    <dbReference type="NCBI Taxonomy" id="1162967"/>
    <lineage>
        <taxon>Bacteria</taxon>
        <taxon>Bacillati</taxon>
        <taxon>Actinomycetota</taxon>
        <taxon>Actinomycetes</taxon>
        <taxon>Micrococcales</taxon>
        <taxon>Microbacteriaceae</taxon>
        <taxon>Diaminobutyricimonas</taxon>
    </lineage>
</organism>
<dbReference type="AlphaFoldDB" id="A0A2M9CIH4"/>
<keyword evidence="3" id="KW-1185">Reference proteome</keyword>
<dbReference type="RefSeq" id="WP_100363945.1">
    <property type="nucleotide sequence ID" value="NZ_PGFF01000001.1"/>
</dbReference>
<dbReference type="CDD" id="cd00143">
    <property type="entry name" value="PP2Cc"/>
    <property type="match status" value="1"/>
</dbReference>
<dbReference type="Gene3D" id="3.60.40.10">
    <property type="entry name" value="PPM-type phosphatase domain"/>
    <property type="match status" value="1"/>
</dbReference>
<sequence>MGAPRTYDIPLPAASLQLTVTTATDVGAVRRVNEDSLLAVGPVFLVADGMGGHSFGDRASQSAVAAFQREVVPGRPAEIAHILDLVQVANSDVIDLSSWAGEERVLSGTTLTGLALVETPGGAFAWLGFNVGDSRLYGYTSGHLTQLSVDHSVVQELVDAGAITPEQAHGHPDRNVVTRALGAAERADADVWSIPIQEQQTFLICSDGLSKEMTDPEIARVMRDHDASSGSTVAEELVAAAVAAGGRDNVTVVVVESRLVGDLHTDAAQTLDRPPISAAFEDTMPRA</sequence>
<dbReference type="SMART" id="SM00331">
    <property type="entry name" value="PP2C_SIG"/>
    <property type="match status" value="1"/>
</dbReference>
<accession>A0A2M9CIH4</accession>
<dbReference type="Proteomes" id="UP000228758">
    <property type="component" value="Unassembled WGS sequence"/>
</dbReference>
<name>A0A2M9CIH4_9MICO</name>
<proteinExistence type="predicted"/>
<evidence type="ECO:0000313" key="3">
    <source>
        <dbReference type="Proteomes" id="UP000228758"/>
    </source>
</evidence>
<dbReference type="GO" id="GO:0004722">
    <property type="term" value="F:protein serine/threonine phosphatase activity"/>
    <property type="evidence" value="ECO:0007669"/>
    <property type="project" value="InterPro"/>
</dbReference>
<dbReference type="PANTHER" id="PTHR47992">
    <property type="entry name" value="PROTEIN PHOSPHATASE"/>
    <property type="match status" value="1"/>
</dbReference>
<comment type="caution">
    <text evidence="2">The sequence shown here is derived from an EMBL/GenBank/DDBJ whole genome shotgun (WGS) entry which is preliminary data.</text>
</comment>
<dbReference type="PROSITE" id="PS51746">
    <property type="entry name" value="PPM_2"/>
    <property type="match status" value="1"/>
</dbReference>
<reference evidence="2 3" key="1">
    <citation type="submission" date="2017-11" db="EMBL/GenBank/DDBJ databases">
        <title>Genomic Encyclopedia of Archaeal and Bacterial Type Strains, Phase II (KMG-II): From Individual Species to Whole Genera.</title>
        <authorList>
            <person name="Goeker M."/>
        </authorList>
    </citation>
    <scope>NUCLEOTIDE SEQUENCE [LARGE SCALE GENOMIC DNA]</scope>
    <source>
        <strain evidence="2 3">DSM 27393</strain>
    </source>
</reference>
<dbReference type="SUPFAM" id="SSF81606">
    <property type="entry name" value="PP2C-like"/>
    <property type="match status" value="1"/>
</dbReference>
<dbReference type="InterPro" id="IPR001932">
    <property type="entry name" value="PPM-type_phosphatase-like_dom"/>
</dbReference>
<dbReference type="InterPro" id="IPR015655">
    <property type="entry name" value="PP2C"/>
</dbReference>
<dbReference type="InterPro" id="IPR036457">
    <property type="entry name" value="PPM-type-like_dom_sf"/>
</dbReference>
<evidence type="ECO:0000259" key="1">
    <source>
        <dbReference type="PROSITE" id="PS51746"/>
    </source>
</evidence>
<evidence type="ECO:0000313" key="2">
    <source>
        <dbReference type="EMBL" id="PJJ71670.1"/>
    </source>
</evidence>
<gene>
    <name evidence="2" type="ORF">CLV46_1223</name>
</gene>
<dbReference type="Pfam" id="PF13672">
    <property type="entry name" value="PP2C_2"/>
    <property type="match status" value="1"/>
</dbReference>